<evidence type="ECO:0000256" key="4">
    <source>
        <dbReference type="ARBA" id="ARBA00022448"/>
    </source>
</evidence>
<keyword evidence="7" id="KW-0433">Leucine-rich repeat</keyword>
<dbReference type="GO" id="GO:0007165">
    <property type="term" value="P:signal transduction"/>
    <property type="evidence" value="ECO:0007669"/>
    <property type="project" value="UniProtKB-ARBA"/>
</dbReference>
<evidence type="ECO:0000256" key="9">
    <source>
        <dbReference type="ARBA" id="ARBA00022729"/>
    </source>
</evidence>
<dbReference type="Proteomes" id="UP001064489">
    <property type="component" value="Chromosome 2"/>
</dbReference>
<keyword evidence="6" id="KW-0341">Growth regulation</keyword>
<keyword evidence="10" id="KW-0677">Repeat</keyword>
<keyword evidence="8 16" id="KW-0812">Transmembrane</keyword>
<sequence>MSPGNIDLYAKDTLVEVSCADGWFPGRWFVAKVLDPPSPSPTAPGKMTLLVEYQSLLYGTKLLRRRVDIKFVRPLPPPPPNDEQEQQRFEVNDAVDAYRDNGWWVGVVSKVLGEEEQRVYSVLLGNPSRTVDFRSSDLRFHLDWVGDKWIQPRKQNKMSSEVVEKRGKQMEAETSSEKRKRGTHVKFLFKGKECGGVECGVDKIDVEDSSTKEAAAVDNIPYENQNLRSLESSPVLKFVQSLEEFQLMPQKPHFRPLDECEVVFREGLALKHMMTFVNVVKETSKLQVNASGSIMDSLLKCLPELKSHGFDIKDNKMSSEVGEKRGKQMEAETNSEKRKRVTHMKFLFKGKGCRGAEGVVDKIDVEGSSTTDECEVVFREGLALKYMMTFVNVVKEISKLQVNAPGSIMDSILKSLPELESHGFNVKDVRNRLLDLQTIKRSQEHLQTKLAKVKCEIKMRTHEGTEINAELIDAIEKIKLLEEKKARLISLNEENNFETAKLKSSDSSLNEHIQNVERNFAILATFPRSHDSCDVLGQRRRTSVKQWTANNLDHFDVLENLSDLVNRHMGFDPGLLLKILMVVVTVNSPAIMAAMDGNGRQETESHSSAPKFQLNTIMLSCCGDGGKLPEFLHYQHDLQKVDLSHNNLTGEFPNWLLDNNTKLEYLVLANNSLAGLLQFPNHSLMGLTTLNLSHNLFRGHIPKEIGEYLPSLISLNLSRNAFDGSIPSSIGDMDLLESLDLSFNQLSGKIPEHLAKGCTSLRLLVLSNNNIQGQIFSSNFSLTNLLRLQLDSNNFTGRIPDSLSKASNLTGLYLSDNKISGGIPSWLGTISSLEDIIMPNNHLEGPIPLEFCRLNNLEVLDLTGNNISGSLPSCFSPPSITQVHLSKNRLDGQLKEAFYNSSSLVTLDLGHNRLDGSIPTWIGRLTHLTYLTLSNNNFEGEVPTQLCKLKQLRLVDISHNNLYGHLPPCLDVTALHDIVPPSSISMPPVGSISMPPTEGPNSGPPMRKEDTVEFRINDNAYSSPPMGKEETVEFRTKNNSYFYQGKVLTGMSGIDLSCNKLTGLIPQQIGNLTGIRTLNLSHNNFTGPIPPTFARLRQIESLDLSYNNLNGKIPPQLIELYTLSFFSVAHNNLSGNIPKSTQFCTYGDDGFEGNPFLYGLPLSKSCDTTTSPSSPMPRASTDNGEDNDLMDIFYISFTVSYIIVLLGIAAVLYINPYWRRSWFYLVETRMTSCYHYVADNLPHRLRH</sequence>
<keyword evidence="4" id="KW-0813">Transport</keyword>
<feature type="domain" description="Agenet" evidence="17">
    <location>
        <begin position="87"/>
        <end position="146"/>
    </location>
</feature>
<dbReference type="SUPFAM" id="SSF52058">
    <property type="entry name" value="L domain-like"/>
    <property type="match status" value="2"/>
</dbReference>
<evidence type="ECO:0000256" key="3">
    <source>
        <dbReference type="ARBA" id="ARBA00009592"/>
    </source>
</evidence>
<gene>
    <name evidence="18" type="ORF">LWI28_027626</name>
</gene>
<dbReference type="EMBL" id="JAJSOW010000106">
    <property type="protein sequence ID" value="KAI9162462.1"/>
    <property type="molecule type" value="Genomic_DNA"/>
</dbReference>
<dbReference type="GO" id="GO:0005886">
    <property type="term" value="C:plasma membrane"/>
    <property type="evidence" value="ECO:0007669"/>
    <property type="project" value="UniProtKB-SubCell"/>
</dbReference>
<evidence type="ECO:0000256" key="14">
    <source>
        <dbReference type="ARBA" id="ARBA00023180"/>
    </source>
</evidence>
<dbReference type="SMART" id="SM00743">
    <property type="entry name" value="Agenet"/>
    <property type="match status" value="2"/>
</dbReference>
<dbReference type="SMART" id="SM00369">
    <property type="entry name" value="LRR_TYP"/>
    <property type="match status" value="8"/>
</dbReference>
<accession>A0AAD5NKV1</accession>
<dbReference type="InterPro" id="IPR001611">
    <property type="entry name" value="Leu-rich_rpt"/>
</dbReference>
<evidence type="ECO:0000256" key="10">
    <source>
        <dbReference type="ARBA" id="ARBA00022737"/>
    </source>
</evidence>
<evidence type="ECO:0000256" key="13">
    <source>
        <dbReference type="ARBA" id="ARBA00023170"/>
    </source>
</evidence>
<dbReference type="Pfam" id="PF00560">
    <property type="entry name" value="LRR_1"/>
    <property type="match status" value="4"/>
</dbReference>
<dbReference type="InterPro" id="IPR003591">
    <property type="entry name" value="Leu-rich_rpt_typical-subtyp"/>
</dbReference>
<dbReference type="Pfam" id="PF13855">
    <property type="entry name" value="LRR_8"/>
    <property type="match status" value="3"/>
</dbReference>
<evidence type="ECO:0000256" key="1">
    <source>
        <dbReference type="ARBA" id="ARBA00004236"/>
    </source>
</evidence>
<comment type="caution">
    <text evidence="18">The sequence shown here is derived from an EMBL/GenBank/DDBJ whole genome shotgun (WGS) entry which is preliminary data.</text>
</comment>
<dbReference type="CDD" id="cd20406">
    <property type="entry name" value="Tudor_Agenet_AtDUF_rpt2_4"/>
    <property type="match status" value="1"/>
</dbReference>
<evidence type="ECO:0000256" key="15">
    <source>
        <dbReference type="SAM" id="MobiDB-lite"/>
    </source>
</evidence>
<proteinExistence type="inferred from homology"/>
<dbReference type="Gene3D" id="3.80.10.10">
    <property type="entry name" value="Ribonuclease Inhibitor"/>
    <property type="match status" value="4"/>
</dbReference>
<dbReference type="PRINTS" id="PR00019">
    <property type="entry name" value="LEURICHRPT"/>
</dbReference>
<feature type="region of interest" description="Disordered" evidence="15">
    <location>
        <begin position="156"/>
        <end position="177"/>
    </location>
</feature>
<dbReference type="InterPro" id="IPR008395">
    <property type="entry name" value="Agenet-like_dom"/>
</dbReference>
<dbReference type="InterPro" id="IPR032675">
    <property type="entry name" value="LRR_dom_sf"/>
</dbReference>
<dbReference type="FunFam" id="3.80.10.10:FF:000111">
    <property type="entry name" value="LRR receptor-like serine/threonine-protein kinase ERECTA"/>
    <property type="match status" value="1"/>
</dbReference>
<reference evidence="18" key="1">
    <citation type="journal article" date="2022" name="Plant J.">
        <title>Strategies of tolerance reflected in two North American maple genomes.</title>
        <authorList>
            <person name="McEvoy S.L."/>
            <person name="Sezen U.U."/>
            <person name="Trouern-Trend A."/>
            <person name="McMahon S.M."/>
            <person name="Schaberg P.G."/>
            <person name="Yang J."/>
            <person name="Wegrzyn J.L."/>
            <person name="Swenson N.G."/>
        </authorList>
    </citation>
    <scope>NUCLEOTIDE SEQUENCE</scope>
    <source>
        <strain evidence="18">91603</strain>
    </source>
</reference>
<dbReference type="AlphaFoldDB" id="A0AAD5NKV1"/>
<name>A0AAD5NKV1_ACENE</name>
<evidence type="ECO:0000256" key="2">
    <source>
        <dbReference type="ARBA" id="ARBA00004479"/>
    </source>
</evidence>
<comment type="similarity">
    <text evidence="3">Belongs to the RLP family.</text>
</comment>
<keyword evidence="14" id="KW-0325">Glycoprotein</keyword>
<feature type="compositionally biased region" description="Basic and acidic residues" evidence="15">
    <location>
        <begin position="162"/>
        <end position="177"/>
    </location>
</feature>
<organism evidence="18 19">
    <name type="scientific">Acer negundo</name>
    <name type="common">Box elder</name>
    <dbReference type="NCBI Taxonomy" id="4023"/>
    <lineage>
        <taxon>Eukaryota</taxon>
        <taxon>Viridiplantae</taxon>
        <taxon>Streptophyta</taxon>
        <taxon>Embryophyta</taxon>
        <taxon>Tracheophyta</taxon>
        <taxon>Spermatophyta</taxon>
        <taxon>Magnoliopsida</taxon>
        <taxon>eudicotyledons</taxon>
        <taxon>Gunneridae</taxon>
        <taxon>Pentapetalae</taxon>
        <taxon>rosids</taxon>
        <taxon>malvids</taxon>
        <taxon>Sapindales</taxon>
        <taxon>Sapindaceae</taxon>
        <taxon>Hippocastanoideae</taxon>
        <taxon>Acereae</taxon>
        <taxon>Acer</taxon>
    </lineage>
</organism>
<comment type="subcellular location">
    <subcellularLocation>
        <location evidence="1">Cell membrane</location>
    </subcellularLocation>
    <subcellularLocation>
        <location evidence="2">Membrane</location>
        <topology evidence="2">Single-pass type I membrane protein</topology>
    </subcellularLocation>
</comment>
<keyword evidence="5" id="KW-1003">Cell membrane</keyword>
<keyword evidence="12 16" id="KW-0472">Membrane</keyword>
<evidence type="ECO:0000256" key="8">
    <source>
        <dbReference type="ARBA" id="ARBA00022692"/>
    </source>
</evidence>
<evidence type="ECO:0000313" key="18">
    <source>
        <dbReference type="EMBL" id="KAI9162462.1"/>
    </source>
</evidence>
<dbReference type="Pfam" id="PF05641">
    <property type="entry name" value="Agenet"/>
    <property type="match status" value="1"/>
</dbReference>
<protein>
    <recommendedName>
        <fullName evidence="17">Agenet domain-containing protein</fullName>
    </recommendedName>
</protein>
<dbReference type="FunFam" id="3.80.10.10:FF:000041">
    <property type="entry name" value="LRR receptor-like serine/threonine-protein kinase ERECTA"/>
    <property type="match status" value="2"/>
</dbReference>
<dbReference type="InterPro" id="IPR014002">
    <property type="entry name" value="Agenet_dom_plant"/>
</dbReference>
<dbReference type="PANTHER" id="PTHR48062:SF21">
    <property type="entry name" value="RECEPTOR-LIKE PROTEIN 12"/>
    <property type="match status" value="1"/>
</dbReference>
<dbReference type="Pfam" id="PF05266">
    <property type="entry name" value="DUF724"/>
    <property type="match status" value="2"/>
</dbReference>
<evidence type="ECO:0000256" key="16">
    <source>
        <dbReference type="SAM" id="Phobius"/>
    </source>
</evidence>
<evidence type="ECO:0000313" key="19">
    <source>
        <dbReference type="Proteomes" id="UP001064489"/>
    </source>
</evidence>
<evidence type="ECO:0000259" key="17">
    <source>
        <dbReference type="SMART" id="SM00743"/>
    </source>
</evidence>
<dbReference type="InterPro" id="IPR051502">
    <property type="entry name" value="RLP_Defense_Trigger"/>
</dbReference>
<dbReference type="FunFam" id="3.80.10.10:FF:000383">
    <property type="entry name" value="Leucine-rich repeat receptor protein kinase EMS1"/>
    <property type="match status" value="1"/>
</dbReference>
<feature type="region of interest" description="Disordered" evidence="15">
    <location>
        <begin position="317"/>
        <end position="336"/>
    </location>
</feature>
<evidence type="ECO:0000256" key="6">
    <source>
        <dbReference type="ARBA" id="ARBA00022604"/>
    </source>
</evidence>
<keyword evidence="13" id="KW-0675">Receptor</keyword>
<keyword evidence="11 16" id="KW-1133">Transmembrane helix</keyword>
<evidence type="ECO:0000256" key="7">
    <source>
        <dbReference type="ARBA" id="ARBA00022614"/>
    </source>
</evidence>
<evidence type="ECO:0000256" key="11">
    <source>
        <dbReference type="ARBA" id="ARBA00022989"/>
    </source>
</evidence>
<feature type="domain" description="Agenet" evidence="17">
    <location>
        <begin position="7"/>
        <end position="80"/>
    </location>
</feature>
<dbReference type="InterPro" id="IPR007930">
    <property type="entry name" value="DUF724"/>
</dbReference>
<keyword evidence="19" id="KW-1185">Reference proteome</keyword>
<evidence type="ECO:0000256" key="12">
    <source>
        <dbReference type="ARBA" id="ARBA00023136"/>
    </source>
</evidence>
<reference evidence="18" key="2">
    <citation type="submission" date="2023-02" db="EMBL/GenBank/DDBJ databases">
        <authorList>
            <person name="Swenson N.G."/>
            <person name="Wegrzyn J.L."/>
            <person name="Mcevoy S.L."/>
        </authorList>
    </citation>
    <scope>NUCLEOTIDE SEQUENCE</scope>
    <source>
        <strain evidence="18">91603</strain>
        <tissue evidence="18">Leaf</tissue>
    </source>
</reference>
<feature type="transmembrane region" description="Helical" evidence="16">
    <location>
        <begin position="1192"/>
        <end position="1214"/>
    </location>
</feature>
<dbReference type="PANTHER" id="PTHR48062">
    <property type="entry name" value="RECEPTOR-LIKE PROTEIN 14"/>
    <property type="match status" value="1"/>
</dbReference>
<keyword evidence="9" id="KW-0732">Signal</keyword>
<evidence type="ECO:0000256" key="5">
    <source>
        <dbReference type="ARBA" id="ARBA00022475"/>
    </source>
</evidence>